<comment type="caution">
    <text evidence="2">The sequence shown here is derived from an EMBL/GenBank/DDBJ whole genome shotgun (WGS) entry which is preliminary data.</text>
</comment>
<reference evidence="2 3" key="1">
    <citation type="submission" date="2024-10" db="EMBL/GenBank/DDBJ databases">
        <title>The Natural Products Discovery Center: Release of the First 8490 Sequenced Strains for Exploring Actinobacteria Biosynthetic Diversity.</title>
        <authorList>
            <person name="Kalkreuter E."/>
            <person name="Kautsar S.A."/>
            <person name="Yang D."/>
            <person name="Bader C.D."/>
            <person name="Teijaro C.N."/>
            <person name="Fluegel L."/>
            <person name="Davis C.M."/>
            <person name="Simpson J.R."/>
            <person name="Lauterbach L."/>
            <person name="Steele A.D."/>
            <person name="Gui C."/>
            <person name="Meng S."/>
            <person name="Li G."/>
            <person name="Viehrig K."/>
            <person name="Ye F."/>
            <person name="Su P."/>
            <person name="Kiefer A.F."/>
            <person name="Nichols A."/>
            <person name="Cepeda A.J."/>
            <person name="Yan W."/>
            <person name="Fan B."/>
            <person name="Jiang Y."/>
            <person name="Adhikari A."/>
            <person name="Zheng C.-J."/>
            <person name="Schuster L."/>
            <person name="Cowan T.M."/>
            <person name="Smanski M.J."/>
            <person name="Chevrette M.G."/>
            <person name="De Carvalho L.P.S."/>
            <person name="Shen B."/>
        </authorList>
    </citation>
    <scope>NUCLEOTIDE SEQUENCE [LARGE SCALE GENOMIC DNA]</scope>
    <source>
        <strain evidence="2 3">NPDC077409</strain>
    </source>
</reference>
<keyword evidence="1" id="KW-0175">Coiled coil</keyword>
<dbReference type="RefSeq" id="WP_281997894.1">
    <property type="nucleotide sequence ID" value="NZ_JBITWC010000039.1"/>
</dbReference>
<evidence type="ECO:0000313" key="2">
    <source>
        <dbReference type="EMBL" id="MFI8751802.1"/>
    </source>
</evidence>
<feature type="coiled-coil region" evidence="1">
    <location>
        <begin position="77"/>
        <end position="104"/>
    </location>
</feature>
<sequence>MGDLYISSAEKEALKTIDSDELDLAIRECVRSVTPSQLYGFNLESCGLYVSNKLREFQKSVDAHCRAKSSKKRDETAESMRRAADDLTYAVQQMQQRMEEEEKDNLLFQVDDHIFQPFHYSDRLEVRLGYQWRKNTADDWTYGTITFLYTPDLSPDYSFPLPKRKPSAAKLAQERQEKLRGEWEHLKLLSLHSLRDFFRGGGNGHDVPKSYTVTTDPYNRSLNNFSAHFWRQSAT</sequence>
<dbReference type="Proteomes" id="UP001614338">
    <property type="component" value="Unassembled WGS sequence"/>
</dbReference>
<evidence type="ECO:0000256" key="1">
    <source>
        <dbReference type="SAM" id="Coils"/>
    </source>
</evidence>
<name>A0ABW8BX57_9GAMM</name>
<dbReference type="EMBL" id="JBITWC010000039">
    <property type="protein sequence ID" value="MFI8751802.1"/>
    <property type="molecule type" value="Genomic_DNA"/>
</dbReference>
<gene>
    <name evidence="2" type="ORF">ACIGG6_17610</name>
</gene>
<protein>
    <submittedName>
        <fullName evidence="2">Uncharacterized protein</fullName>
    </submittedName>
</protein>
<accession>A0ABW8BX57</accession>
<keyword evidence="3" id="KW-1185">Reference proteome</keyword>
<evidence type="ECO:0000313" key="3">
    <source>
        <dbReference type="Proteomes" id="UP001614338"/>
    </source>
</evidence>
<proteinExistence type="predicted"/>
<organism evidence="2 3">
    <name type="scientific">Vreelandella lionensis</name>
    <dbReference type="NCBI Taxonomy" id="1144478"/>
    <lineage>
        <taxon>Bacteria</taxon>
        <taxon>Pseudomonadati</taxon>
        <taxon>Pseudomonadota</taxon>
        <taxon>Gammaproteobacteria</taxon>
        <taxon>Oceanospirillales</taxon>
        <taxon>Halomonadaceae</taxon>
        <taxon>Vreelandella</taxon>
    </lineage>
</organism>